<dbReference type="EMBL" id="BARU01027946">
    <property type="protein sequence ID" value="GAH64926.1"/>
    <property type="molecule type" value="Genomic_DNA"/>
</dbReference>
<comment type="caution">
    <text evidence="2">The sequence shown here is derived from an EMBL/GenBank/DDBJ whole genome shotgun (WGS) entry which is preliminary data.</text>
</comment>
<protein>
    <recommendedName>
        <fullName evidence="3">Zinc-ribbon domain-containing protein</fullName>
    </recommendedName>
</protein>
<organism evidence="2">
    <name type="scientific">marine sediment metagenome</name>
    <dbReference type="NCBI Taxonomy" id="412755"/>
    <lineage>
        <taxon>unclassified sequences</taxon>
        <taxon>metagenomes</taxon>
        <taxon>ecological metagenomes</taxon>
    </lineage>
</organism>
<accession>X1H421</accession>
<name>X1H421_9ZZZZ</name>
<gene>
    <name evidence="2" type="ORF">S03H2_44667</name>
</gene>
<evidence type="ECO:0000256" key="1">
    <source>
        <dbReference type="SAM" id="Coils"/>
    </source>
</evidence>
<dbReference type="AlphaFoldDB" id="X1H421"/>
<evidence type="ECO:0008006" key="3">
    <source>
        <dbReference type="Google" id="ProtNLM"/>
    </source>
</evidence>
<proteinExistence type="predicted"/>
<feature type="non-terminal residue" evidence="2">
    <location>
        <position position="1"/>
    </location>
</feature>
<evidence type="ECO:0000313" key="2">
    <source>
        <dbReference type="EMBL" id="GAH64926.1"/>
    </source>
</evidence>
<keyword evidence="1" id="KW-0175">Coiled coil</keyword>
<reference evidence="2" key="1">
    <citation type="journal article" date="2014" name="Front. Microbiol.">
        <title>High frequency of phylogenetically diverse reductive dehalogenase-homologous genes in deep subseafloor sedimentary metagenomes.</title>
        <authorList>
            <person name="Kawai M."/>
            <person name="Futagami T."/>
            <person name="Toyoda A."/>
            <person name="Takaki Y."/>
            <person name="Nishi S."/>
            <person name="Hori S."/>
            <person name="Arai W."/>
            <person name="Tsubouchi T."/>
            <person name="Morono Y."/>
            <person name="Uchiyama I."/>
            <person name="Ito T."/>
            <person name="Fujiyama A."/>
            <person name="Inagaki F."/>
            <person name="Takami H."/>
        </authorList>
    </citation>
    <scope>NUCLEOTIDE SEQUENCE</scope>
    <source>
        <strain evidence="2">Expedition CK06-06</strain>
    </source>
</reference>
<feature type="coiled-coil region" evidence="1">
    <location>
        <begin position="10"/>
        <end position="37"/>
    </location>
</feature>
<sequence length="106" mass="12358">RFTNLVGEDRENLNLNRARMMERIRELEELRNGIERRTRIQRHQARCLYCGRIIPRDQDFCDWCGHRRDDDDDFFPYPFIFRDPGGGGGGGGSMKGEIAIPVKVMA</sequence>